<sequence length="59" mass="7135">MVLQVLNFIEFQIEIPVCSFYQMERYRKEIETEGRLQGNLEQEVFLLKSLPVFVLLRTR</sequence>
<proteinExistence type="predicted"/>
<evidence type="ECO:0000313" key="1">
    <source>
        <dbReference type="EMBL" id="MPN08174.1"/>
    </source>
</evidence>
<dbReference type="EMBL" id="VSSQ01054194">
    <property type="protein sequence ID" value="MPN08174.1"/>
    <property type="molecule type" value="Genomic_DNA"/>
</dbReference>
<comment type="caution">
    <text evidence="1">The sequence shown here is derived from an EMBL/GenBank/DDBJ whole genome shotgun (WGS) entry which is preliminary data.</text>
</comment>
<reference evidence="1" key="1">
    <citation type="submission" date="2019-08" db="EMBL/GenBank/DDBJ databases">
        <authorList>
            <person name="Kucharzyk K."/>
            <person name="Murdoch R.W."/>
            <person name="Higgins S."/>
            <person name="Loffler F."/>
        </authorList>
    </citation>
    <scope>NUCLEOTIDE SEQUENCE</scope>
</reference>
<organism evidence="1">
    <name type="scientific">bioreactor metagenome</name>
    <dbReference type="NCBI Taxonomy" id="1076179"/>
    <lineage>
        <taxon>unclassified sequences</taxon>
        <taxon>metagenomes</taxon>
        <taxon>ecological metagenomes</taxon>
    </lineage>
</organism>
<name>A0A645F6D9_9ZZZZ</name>
<accession>A0A645F6D9</accession>
<protein>
    <submittedName>
        <fullName evidence="1">Uncharacterized protein</fullName>
    </submittedName>
</protein>
<gene>
    <name evidence="1" type="ORF">SDC9_155454</name>
</gene>
<dbReference type="AlphaFoldDB" id="A0A645F6D9"/>